<dbReference type="KEGG" id="egt:105963305"/>
<dbReference type="PANTHER" id="PTHR46067">
    <property type="entry name" value="ACYL-COA N-ACYLTRANSFERASES (NAT) SUPERFAMILY PROTEIN"/>
    <property type="match status" value="1"/>
</dbReference>
<accession>A0A022QZH5</accession>
<dbReference type="AlphaFoldDB" id="A0A022QZH5"/>
<proteinExistence type="predicted"/>
<evidence type="ECO:0000313" key="2">
    <source>
        <dbReference type="EMBL" id="EYU32738.1"/>
    </source>
</evidence>
<dbReference type="EMBL" id="KI630827">
    <property type="protein sequence ID" value="EYU32738.1"/>
    <property type="molecule type" value="Genomic_DNA"/>
</dbReference>
<protein>
    <recommendedName>
        <fullName evidence="1">N-acetyltransferase domain-containing protein</fullName>
    </recommendedName>
</protein>
<dbReference type="SUPFAM" id="SSF55729">
    <property type="entry name" value="Acyl-CoA N-acyltransferases (Nat)"/>
    <property type="match status" value="1"/>
</dbReference>
<dbReference type="Proteomes" id="UP000030748">
    <property type="component" value="Unassembled WGS sequence"/>
</dbReference>
<sequence>MDLSRITLRPFNQSDAEDILSWIGDDRVTKSDRMKTLKSKEEALSFIGRESTNLWRRSICIEDRSIGMLTVYLGSDDEACRGEIGYALAVEYWGKGITTRAVEMAVPKVFDEFPQIVRLQGMTNVENKGSRRVLEKAGFKMDGLMRKYFYLKGQIQDVVYSVLSPDSD</sequence>
<dbReference type="InterPro" id="IPR000182">
    <property type="entry name" value="GNAT_dom"/>
</dbReference>
<organism evidence="2 3">
    <name type="scientific">Erythranthe guttata</name>
    <name type="common">Yellow monkey flower</name>
    <name type="synonym">Mimulus guttatus</name>
    <dbReference type="NCBI Taxonomy" id="4155"/>
    <lineage>
        <taxon>Eukaryota</taxon>
        <taxon>Viridiplantae</taxon>
        <taxon>Streptophyta</taxon>
        <taxon>Embryophyta</taxon>
        <taxon>Tracheophyta</taxon>
        <taxon>Spermatophyta</taxon>
        <taxon>Magnoliopsida</taxon>
        <taxon>eudicotyledons</taxon>
        <taxon>Gunneridae</taxon>
        <taxon>Pentapetalae</taxon>
        <taxon>asterids</taxon>
        <taxon>lamiids</taxon>
        <taxon>Lamiales</taxon>
        <taxon>Phrymaceae</taxon>
        <taxon>Erythranthe</taxon>
    </lineage>
</organism>
<dbReference type="Pfam" id="PF13302">
    <property type="entry name" value="Acetyltransf_3"/>
    <property type="match status" value="1"/>
</dbReference>
<dbReference type="GO" id="GO:0016747">
    <property type="term" value="F:acyltransferase activity, transferring groups other than amino-acyl groups"/>
    <property type="evidence" value="ECO:0007669"/>
    <property type="project" value="InterPro"/>
</dbReference>
<dbReference type="PROSITE" id="PS51186">
    <property type="entry name" value="GNAT"/>
    <property type="match status" value="1"/>
</dbReference>
<evidence type="ECO:0000259" key="1">
    <source>
        <dbReference type="PROSITE" id="PS51186"/>
    </source>
</evidence>
<feature type="domain" description="N-acetyltransferase" evidence="1">
    <location>
        <begin position="6"/>
        <end position="165"/>
    </location>
</feature>
<dbReference type="eggNOG" id="ENOG502RRQY">
    <property type="taxonomic scope" value="Eukaryota"/>
</dbReference>
<dbReference type="OMA" id="LWRRSIC"/>
<dbReference type="PhylomeDB" id="A0A022QZH5"/>
<evidence type="ECO:0000313" key="3">
    <source>
        <dbReference type="Proteomes" id="UP000030748"/>
    </source>
</evidence>
<dbReference type="Gene3D" id="3.40.630.30">
    <property type="match status" value="1"/>
</dbReference>
<dbReference type="STRING" id="4155.A0A022QZH5"/>
<name>A0A022QZH5_ERYGU</name>
<gene>
    <name evidence="2" type="ORF">MIMGU_mgv1a022954mg</name>
</gene>
<dbReference type="InterPro" id="IPR016181">
    <property type="entry name" value="Acyl_CoA_acyltransferase"/>
</dbReference>
<reference evidence="2 3" key="1">
    <citation type="journal article" date="2013" name="Proc. Natl. Acad. Sci. U.S.A.">
        <title>Fine-scale variation in meiotic recombination in Mimulus inferred from population shotgun sequencing.</title>
        <authorList>
            <person name="Hellsten U."/>
            <person name="Wright K.M."/>
            <person name="Jenkins J."/>
            <person name="Shu S."/>
            <person name="Yuan Y."/>
            <person name="Wessler S.R."/>
            <person name="Schmutz J."/>
            <person name="Willis J.H."/>
            <person name="Rokhsar D.S."/>
        </authorList>
    </citation>
    <scope>NUCLEOTIDE SEQUENCE [LARGE SCALE GENOMIC DNA]</scope>
    <source>
        <strain evidence="3">cv. DUN x IM62</strain>
    </source>
</reference>
<keyword evidence="3" id="KW-1185">Reference proteome</keyword>
<dbReference type="OrthoDB" id="630895at2759"/>
<dbReference type="PANTHER" id="PTHR46067:SF16">
    <property type="entry name" value="N-ACETYLTRANSFERASE DOMAIN-CONTAINING PROTEIN"/>
    <property type="match status" value="1"/>
</dbReference>